<gene>
    <name evidence="7" type="ORF">PF001_g30860</name>
    <name evidence="5" type="ORF">PF002_g28102</name>
    <name evidence="6" type="ORF">PF005_g21842</name>
    <name evidence="4" type="ORF">PF006_g27176</name>
    <name evidence="3" type="ORF">PF007_g30714</name>
    <name evidence="1" type="ORF">PF009_g30408</name>
    <name evidence="2" type="ORF">PF011_g28408</name>
</gene>
<sequence>MTPSTASTVPGAHWRVGLRNTKIDPACPVQRAVITSKDTPETSALATPAAPSKTAAARYSTGSRGLATECPSKHTGDSGSSAPLLFRPVVSQRIATKMSANADMHQHLIQQTRLAVLNKAMAAHGLTLPGSAFPVSRDDAGGPEFLLNLHPKRADNNLRPLLQEIQVQD</sequence>
<evidence type="ECO:0000313" key="2">
    <source>
        <dbReference type="EMBL" id="KAE8965154.1"/>
    </source>
</evidence>
<proteinExistence type="predicted"/>
<protein>
    <submittedName>
        <fullName evidence="2">Uncharacterized protein</fullName>
    </submittedName>
</protein>
<evidence type="ECO:0000313" key="3">
    <source>
        <dbReference type="EMBL" id="KAE9060118.1"/>
    </source>
</evidence>
<accession>A0A6A3H897</accession>
<evidence type="ECO:0000313" key="4">
    <source>
        <dbReference type="EMBL" id="KAE9081133.1"/>
    </source>
</evidence>
<dbReference type="EMBL" id="QXGB01001899">
    <property type="protein sequence ID" value="KAE9184038.1"/>
    <property type="molecule type" value="Genomic_DNA"/>
</dbReference>
<dbReference type="EMBL" id="QXGD01003359">
    <property type="protein sequence ID" value="KAE9178317.1"/>
    <property type="molecule type" value="Genomic_DNA"/>
</dbReference>
<evidence type="ECO:0000313" key="1">
    <source>
        <dbReference type="EMBL" id="KAE8919284.1"/>
    </source>
</evidence>
<evidence type="ECO:0000313" key="8">
    <source>
        <dbReference type="Proteomes" id="UP000429523"/>
    </source>
</evidence>
<comment type="caution">
    <text evidence="2">The sequence shown here is derived from an EMBL/GenBank/DDBJ whole genome shotgun (WGS) entry which is preliminary data.</text>
</comment>
<evidence type="ECO:0000313" key="6">
    <source>
        <dbReference type="EMBL" id="KAE9184038.1"/>
    </source>
</evidence>
<evidence type="ECO:0000313" key="10">
    <source>
        <dbReference type="Proteomes" id="UP000437068"/>
    </source>
</evidence>
<dbReference type="Proteomes" id="UP000433483">
    <property type="component" value="Unassembled WGS sequence"/>
</dbReference>
<evidence type="ECO:0000313" key="5">
    <source>
        <dbReference type="EMBL" id="KAE9178317.1"/>
    </source>
</evidence>
<name>A0A6A3H897_9STRA</name>
<evidence type="ECO:0000313" key="11">
    <source>
        <dbReference type="Proteomes" id="UP000440367"/>
    </source>
</evidence>
<evidence type="ECO:0000313" key="7">
    <source>
        <dbReference type="EMBL" id="KAE9265503.1"/>
    </source>
</evidence>
<dbReference type="EMBL" id="QXGE01006306">
    <property type="protein sequence ID" value="KAE9265503.1"/>
    <property type="molecule type" value="Genomic_DNA"/>
</dbReference>
<dbReference type="EMBL" id="QXGF01004802">
    <property type="protein sequence ID" value="KAE8919284.1"/>
    <property type="molecule type" value="Genomic_DNA"/>
</dbReference>
<dbReference type="EMBL" id="QXGA01003627">
    <property type="protein sequence ID" value="KAE9081133.1"/>
    <property type="molecule type" value="Genomic_DNA"/>
</dbReference>
<dbReference type="Proteomes" id="UP000441208">
    <property type="component" value="Unassembled WGS sequence"/>
</dbReference>
<organism evidence="2 14">
    <name type="scientific">Phytophthora fragariae</name>
    <dbReference type="NCBI Taxonomy" id="53985"/>
    <lineage>
        <taxon>Eukaryota</taxon>
        <taxon>Sar</taxon>
        <taxon>Stramenopiles</taxon>
        <taxon>Oomycota</taxon>
        <taxon>Peronosporomycetes</taxon>
        <taxon>Peronosporales</taxon>
        <taxon>Peronosporaceae</taxon>
        <taxon>Phytophthora</taxon>
    </lineage>
</organism>
<evidence type="ECO:0000313" key="13">
    <source>
        <dbReference type="Proteomes" id="UP000441208"/>
    </source>
</evidence>
<dbReference type="Proteomes" id="UP000440367">
    <property type="component" value="Unassembled WGS sequence"/>
</dbReference>
<dbReference type="Proteomes" id="UP000460718">
    <property type="component" value="Unassembled WGS sequence"/>
</dbReference>
<dbReference type="AlphaFoldDB" id="A0A6A3H897"/>
<dbReference type="Proteomes" id="UP000440732">
    <property type="component" value="Unassembled WGS sequence"/>
</dbReference>
<dbReference type="EMBL" id="QXFZ01005772">
    <property type="protein sequence ID" value="KAE9060118.1"/>
    <property type="molecule type" value="Genomic_DNA"/>
</dbReference>
<keyword evidence="9" id="KW-1185">Reference proteome</keyword>
<dbReference type="Proteomes" id="UP000429523">
    <property type="component" value="Unassembled WGS sequence"/>
</dbReference>
<evidence type="ECO:0000313" key="12">
    <source>
        <dbReference type="Proteomes" id="UP000440732"/>
    </source>
</evidence>
<evidence type="ECO:0000313" key="9">
    <source>
        <dbReference type="Proteomes" id="UP000433483"/>
    </source>
</evidence>
<dbReference type="Proteomes" id="UP000437068">
    <property type="component" value="Unassembled WGS sequence"/>
</dbReference>
<evidence type="ECO:0000313" key="14">
    <source>
        <dbReference type="Proteomes" id="UP000460718"/>
    </source>
</evidence>
<dbReference type="EMBL" id="QXFW01004574">
    <property type="protein sequence ID" value="KAE8965154.1"/>
    <property type="molecule type" value="Genomic_DNA"/>
</dbReference>
<reference evidence="2 14" key="1">
    <citation type="submission" date="2018-09" db="EMBL/GenBank/DDBJ databases">
        <title>Genomic investigation of the strawberry pathogen Phytophthora fragariae indicates pathogenicity is determined by transcriptional variation in three key races.</title>
        <authorList>
            <person name="Adams T.M."/>
            <person name="Armitage A.D."/>
            <person name="Sobczyk M.K."/>
            <person name="Bates H.J."/>
            <person name="Dunwell J.M."/>
            <person name="Nellist C.F."/>
            <person name="Harrison R.J."/>
        </authorList>
    </citation>
    <scope>NUCLEOTIDE SEQUENCE [LARGE SCALE GENOMIC DNA]</scope>
    <source>
        <strain evidence="7 10">A4</strain>
        <strain evidence="5 11">BC-1</strain>
        <strain evidence="6 9">NOV-27</strain>
        <strain evidence="4 12">NOV-5</strain>
        <strain evidence="3 13">NOV-71</strain>
        <strain evidence="1 8">NOV-9</strain>
        <strain evidence="2 14">SCRP245</strain>
    </source>
</reference>